<dbReference type="SUPFAM" id="SSF49417">
    <property type="entry name" value="p53-like transcription factors"/>
    <property type="match status" value="1"/>
</dbReference>
<proteinExistence type="predicted"/>
<sequence length="680" mass="77037">MSPEPHKASEEPRTRSRVQPGTQRKPPGRKASKRAVKRLHSTCDDENELDDSGFVTHSSQNEDQVHSSRDENIERVIHEDGSTSNYFDKRKLKIAPRSTLQFKVGPTFTKGNSYCKVICTEGSKPVNFALTPRIDRGFDLIENDWIGYKRNYFTLVTSFEINGIRDENFLHNSYQVAGRWGTDRVLDAKYFAVRLVAICTEDQSSVSLVQHTAKRDKGPQFEPPVLPLVPAPLPTHQIIREASNVRNETKMKKYDHLFYFNRSSDSQDQSTSSVVSTYPHNRIKKVARYERVQFSSSINAKKQTNQIKHFQLRVVLGCVVDGKHINSGFCSTYGGLDCLVDNDTSTFVPITDMVTPPLVIRGRSPSNYCVTNNTSFVSDKARTNLNAKFPKLKNVVAESLHELSLIPCRTTFKVSEFQETSEKRAPTLRDITNRRDIIGRAGSFKDLKPLPQLPLRSYIKASMQTMSCIEAVMLKTSPEYLNNEKIRKELSKLSKSITNDNNEQPIVGMKDIELNPLIRLSSSHYDGSGFRNEHFDLGMSPVSTTFSPPRSVTVNSNFKKLRRLENKAFYASNSFTEKALATSHGDSTDSSFADHTFHTDNRIPFRDIRGTFPKPRSMGRVNPMDISFCLNVSSNQSNKISFRPTSRKCMVSRQELKSSAKPSDVFGSSELFDEPSFYRH</sequence>
<name>A0A1G4JYB6_9SACH</name>
<evidence type="ECO:0000256" key="1">
    <source>
        <dbReference type="ARBA" id="ARBA00023125"/>
    </source>
</evidence>
<dbReference type="Gene3D" id="2.60.40.1390">
    <property type="entry name" value="NDT80 DNA-binding domain"/>
    <property type="match status" value="1"/>
</dbReference>
<dbReference type="Pfam" id="PF05224">
    <property type="entry name" value="NDT80_PhoG"/>
    <property type="match status" value="1"/>
</dbReference>
<feature type="domain" description="NDT80" evidence="4">
    <location>
        <begin position="56"/>
        <end position="372"/>
    </location>
</feature>
<dbReference type="Proteomes" id="UP000189911">
    <property type="component" value="Chromosome E"/>
</dbReference>
<dbReference type="GO" id="GO:0045944">
    <property type="term" value="P:positive regulation of transcription by RNA polymerase II"/>
    <property type="evidence" value="ECO:0007669"/>
    <property type="project" value="TreeGrafter"/>
</dbReference>
<evidence type="ECO:0000256" key="3">
    <source>
        <dbReference type="SAM" id="MobiDB-lite"/>
    </source>
</evidence>
<dbReference type="PANTHER" id="PTHR35144">
    <property type="entry name" value="MEIOSIS-SPECIFIC TRANSCRIPTION FACTOR NDT80"/>
    <property type="match status" value="1"/>
</dbReference>
<evidence type="ECO:0000259" key="4">
    <source>
        <dbReference type="PROSITE" id="PS51517"/>
    </source>
</evidence>
<dbReference type="FunFam" id="2.60.40.1390:FF:000005">
    <property type="entry name" value="Meiosis-specific transcription factor NDT80"/>
    <property type="match status" value="1"/>
</dbReference>
<accession>A0A1G4JYB6</accession>
<feature type="region of interest" description="Disordered" evidence="3">
    <location>
        <begin position="1"/>
        <end position="71"/>
    </location>
</feature>
<evidence type="ECO:0000256" key="2">
    <source>
        <dbReference type="PROSITE-ProRule" id="PRU00850"/>
    </source>
</evidence>
<keyword evidence="1 2" id="KW-0238">DNA-binding</keyword>
<feature type="compositionally biased region" description="Basic residues" evidence="3">
    <location>
        <begin position="26"/>
        <end position="40"/>
    </location>
</feature>
<dbReference type="InterPro" id="IPR024061">
    <property type="entry name" value="NDT80_DNA-bd_dom"/>
</dbReference>
<dbReference type="PANTHER" id="PTHR35144:SF2">
    <property type="entry name" value="MEIOSIS-SPECIFIC TRANSCRIPTION FACTOR NDT80"/>
    <property type="match status" value="1"/>
</dbReference>
<dbReference type="OrthoDB" id="2288358at2759"/>
<protein>
    <submittedName>
        <fullName evidence="5">LANO_0E12398g1_1</fullName>
    </submittedName>
</protein>
<dbReference type="InterPro" id="IPR052605">
    <property type="entry name" value="Fungal_trans_regulator"/>
</dbReference>
<dbReference type="InterPro" id="IPR037141">
    <property type="entry name" value="NDT80_DNA-bd_dom_sf"/>
</dbReference>
<dbReference type="AlphaFoldDB" id="A0A1G4JYB6"/>
<evidence type="ECO:0000313" key="5">
    <source>
        <dbReference type="EMBL" id="SCU96079.1"/>
    </source>
</evidence>
<feature type="DNA-binding region" description="NDT80" evidence="2">
    <location>
        <begin position="56"/>
        <end position="372"/>
    </location>
</feature>
<keyword evidence="6" id="KW-1185">Reference proteome</keyword>
<dbReference type="InterPro" id="IPR008967">
    <property type="entry name" value="p53-like_TF_DNA-bd_sf"/>
</dbReference>
<evidence type="ECO:0000313" key="6">
    <source>
        <dbReference type="Proteomes" id="UP000189911"/>
    </source>
</evidence>
<dbReference type="EMBL" id="LT598451">
    <property type="protein sequence ID" value="SCU96079.1"/>
    <property type="molecule type" value="Genomic_DNA"/>
</dbReference>
<gene>
    <name evidence="5" type="ORF">LANO_0E12398G</name>
</gene>
<dbReference type="GO" id="GO:0051321">
    <property type="term" value="P:meiotic cell cycle"/>
    <property type="evidence" value="ECO:0007669"/>
    <property type="project" value="TreeGrafter"/>
</dbReference>
<reference evidence="6" key="1">
    <citation type="submission" date="2016-03" db="EMBL/GenBank/DDBJ databases">
        <authorList>
            <person name="Devillers Hugo."/>
        </authorList>
    </citation>
    <scope>NUCLEOTIDE SEQUENCE [LARGE SCALE GENOMIC DNA]</scope>
</reference>
<organism evidence="5 6">
    <name type="scientific">Lachancea nothofagi CBS 11611</name>
    <dbReference type="NCBI Taxonomy" id="1266666"/>
    <lineage>
        <taxon>Eukaryota</taxon>
        <taxon>Fungi</taxon>
        <taxon>Dikarya</taxon>
        <taxon>Ascomycota</taxon>
        <taxon>Saccharomycotina</taxon>
        <taxon>Saccharomycetes</taxon>
        <taxon>Saccharomycetales</taxon>
        <taxon>Saccharomycetaceae</taxon>
        <taxon>Lachancea</taxon>
    </lineage>
</organism>
<dbReference type="GO" id="GO:0000228">
    <property type="term" value="C:nuclear chromosome"/>
    <property type="evidence" value="ECO:0007669"/>
    <property type="project" value="TreeGrafter"/>
</dbReference>
<feature type="compositionally biased region" description="Basic and acidic residues" evidence="3">
    <location>
        <begin position="1"/>
        <end position="14"/>
    </location>
</feature>
<dbReference type="GO" id="GO:0003677">
    <property type="term" value="F:DNA binding"/>
    <property type="evidence" value="ECO:0007669"/>
    <property type="project" value="UniProtKB-KW"/>
</dbReference>
<dbReference type="GO" id="GO:0003700">
    <property type="term" value="F:DNA-binding transcription factor activity"/>
    <property type="evidence" value="ECO:0007669"/>
    <property type="project" value="UniProtKB-UniRule"/>
</dbReference>
<dbReference type="PROSITE" id="PS51517">
    <property type="entry name" value="NDT80"/>
    <property type="match status" value="1"/>
</dbReference>